<comment type="caution">
    <text evidence="3">The sequence shown here is derived from an EMBL/GenBank/DDBJ whole genome shotgun (WGS) entry which is preliminary data.</text>
</comment>
<sequence>MEACASILTVLTVAFSVTKSINEALAAIKDGPEIIQFLKGDTSQLQSVLQKLSHISISSISGTDRLELIDLVKKCEDDLVDLNKRLSSLDVSGCDGRRGRLWGRLKLCLKERDLHQIRHVIRGHVQLLTLRLGLIQAQQSSLTVTQSTEMLGSLQELQQAVGALKLSETPSNNGNTDLPCPEASVTETDASTSSVLQGSILDGSITRLMRLLETKPRIVDMDEMAYLARDLEHLTISVGREFMQSNGDKRMQGAHLDVSTELKRMQGLIASSPSMMINKSEPAVILELAVPGSVLWQERKRKVIDTDDYTIMMTTVKRRQTLLSPGSWQTDQPRKEFLATVAFAGDASLHIRDTRGWSLLHCAIGNLPMLKFLIQQGLDVNEIPNDGSNHQMSPLHIANALRVDKENSVALLQAGADPTMETPGFVSWVRILAIKTQTQDKDFFQQVLCTNPFVSSDHEVINSLSLINCLCSRWTTTPPEYFDPDRERKLLDLLFERGHKFDFGKDCEEFAFGDRLLLSKVAERRDLLVYMLQRGRTDQGLPERSYLSSHAYRMCKPCSMSKSSLWGDFWDTIFDRAGYDILSCRNGHPRQARYGDGYTRQTFEELWQGREEHCPYWDDKLWPEFPTPEAQEAYELVLAGETCLMCRPCQEVEGWDCCHCGVCLLVFQFFCTDIHGHLHNWRCPRSRVGYWECLDDTGFYSFRPKAATDPDLIEGELIGFEDDLYHFSEIPDMDFESENGEDFPETQQAEVACLSHEEEDFSESLDRVERFQFEGHGELYENPWVYDDLLTLASGT</sequence>
<feature type="region of interest" description="Disordered" evidence="1">
    <location>
        <begin position="167"/>
        <end position="189"/>
    </location>
</feature>
<dbReference type="InterPro" id="IPR002110">
    <property type="entry name" value="Ankyrin_rpt"/>
</dbReference>
<evidence type="ECO:0000313" key="3">
    <source>
        <dbReference type="EMBL" id="KAJ4118759.1"/>
    </source>
</evidence>
<organism evidence="3 4">
    <name type="scientific">Fusarium equiseti</name>
    <name type="common">Fusarium scirpi</name>
    <dbReference type="NCBI Taxonomy" id="61235"/>
    <lineage>
        <taxon>Eukaryota</taxon>
        <taxon>Fungi</taxon>
        <taxon>Dikarya</taxon>
        <taxon>Ascomycota</taxon>
        <taxon>Pezizomycotina</taxon>
        <taxon>Sordariomycetes</taxon>
        <taxon>Hypocreomycetidae</taxon>
        <taxon>Hypocreales</taxon>
        <taxon>Nectriaceae</taxon>
        <taxon>Fusarium</taxon>
        <taxon>Fusarium incarnatum-equiseti species complex</taxon>
    </lineage>
</organism>
<accession>A0ABQ8QZR9</accession>
<dbReference type="Gene3D" id="1.25.40.20">
    <property type="entry name" value="Ankyrin repeat-containing domain"/>
    <property type="match status" value="1"/>
</dbReference>
<protein>
    <recommendedName>
        <fullName evidence="2">Azaphilone pigments biosynthesis cluster protein L N-terminal domain-containing protein</fullName>
    </recommendedName>
</protein>
<keyword evidence="4" id="KW-1185">Reference proteome</keyword>
<evidence type="ECO:0000259" key="2">
    <source>
        <dbReference type="Pfam" id="PF17111"/>
    </source>
</evidence>
<dbReference type="InterPro" id="IPR031348">
    <property type="entry name" value="PigL_N"/>
</dbReference>
<proteinExistence type="predicted"/>
<evidence type="ECO:0000313" key="4">
    <source>
        <dbReference type="Proteomes" id="UP001152024"/>
    </source>
</evidence>
<name>A0ABQ8QZR9_FUSEQ</name>
<dbReference type="InterPro" id="IPR036770">
    <property type="entry name" value="Ankyrin_rpt-contain_sf"/>
</dbReference>
<evidence type="ECO:0000256" key="1">
    <source>
        <dbReference type="SAM" id="MobiDB-lite"/>
    </source>
</evidence>
<dbReference type="Pfam" id="PF00023">
    <property type="entry name" value="Ank"/>
    <property type="match status" value="1"/>
</dbReference>
<feature type="domain" description="Azaphilone pigments biosynthesis cluster protein L N-terminal" evidence="2">
    <location>
        <begin position="4"/>
        <end position="145"/>
    </location>
</feature>
<dbReference type="EMBL" id="JAOQBH010000023">
    <property type="protein sequence ID" value="KAJ4118759.1"/>
    <property type="molecule type" value="Genomic_DNA"/>
</dbReference>
<dbReference type="Proteomes" id="UP001152024">
    <property type="component" value="Unassembled WGS sequence"/>
</dbReference>
<dbReference type="Pfam" id="PF17111">
    <property type="entry name" value="PigL_N"/>
    <property type="match status" value="1"/>
</dbReference>
<gene>
    <name evidence="3" type="ORF">NW768_010820</name>
</gene>
<dbReference type="SUPFAM" id="SSF48403">
    <property type="entry name" value="Ankyrin repeat"/>
    <property type="match status" value="1"/>
</dbReference>
<reference evidence="3" key="1">
    <citation type="submission" date="2022-09" db="EMBL/GenBank/DDBJ databases">
        <title>Fusarium specimens isolated from Avocado Roots.</title>
        <authorList>
            <person name="Stajich J."/>
            <person name="Roper C."/>
            <person name="Heimlech-Rivalta G."/>
        </authorList>
    </citation>
    <scope>NUCLEOTIDE SEQUENCE</scope>
    <source>
        <strain evidence="3">CF00095</strain>
    </source>
</reference>
<dbReference type="SMART" id="SM00248">
    <property type="entry name" value="ANK"/>
    <property type="match status" value="2"/>
</dbReference>